<dbReference type="AlphaFoldDB" id="A0A4R2AVY3"/>
<proteinExistence type="predicted"/>
<dbReference type="Proteomes" id="UP000295043">
    <property type="component" value="Unassembled WGS sequence"/>
</dbReference>
<dbReference type="Pfam" id="PF02586">
    <property type="entry name" value="SRAP"/>
    <property type="match status" value="1"/>
</dbReference>
<accession>A0A4R2AVY3</accession>
<dbReference type="GO" id="GO:0003697">
    <property type="term" value="F:single-stranded DNA binding"/>
    <property type="evidence" value="ECO:0007669"/>
    <property type="project" value="InterPro"/>
</dbReference>
<protein>
    <submittedName>
        <fullName evidence="1">SOS response associated peptidase (SRAP)</fullName>
    </submittedName>
</protein>
<organism evidence="1 2">
    <name type="scientific">Sinorhizobium americanum</name>
    <dbReference type="NCBI Taxonomy" id="194963"/>
    <lineage>
        <taxon>Bacteria</taxon>
        <taxon>Pseudomonadati</taxon>
        <taxon>Pseudomonadota</taxon>
        <taxon>Alphaproteobacteria</taxon>
        <taxon>Hyphomicrobiales</taxon>
        <taxon>Rhizobiaceae</taxon>
        <taxon>Sinorhizobium/Ensifer group</taxon>
        <taxon>Sinorhizobium</taxon>
    </lineage>
</organism>
<sequence length="91" mass="10370">MLTRSAHRGDPKKKRKDKWLFTKRDEPVFCIAGIWRGMLTMEPGQDLAPYHDRQIVILDRSAWTDWLNPTVSVKSLIKPLPAGTLGVEQVG</sequence>
<dbReference type="InterPro" id="IPR003738">
    <property type="entry name" value="SRAP"/>
</dbReference>
<dbReference type="GO" id="GO:0106300">
    <property type="term" value="P:protein-DNA covalent cross-linking repair"/>
    <property type="evidence" value="ECO:0007669"/>
    <property type="project" value="InterPro"/>
</dbReference>
<comment type="caution">
    <text evidence="1">The sequence shown here is derived from an EMBL/GenBank/DDBJ whole genome shotgun (WGS) entry which is preliminary data.</text>
</comment>
<dbReference type="Gene3D" id="3.90.1680.10">
    <property type="entry name" value="SOS response associated peptidase-like"/>
    <property type="match status" value="1"/>
</dbReference>
<evidence type="ECO:0000313" key="2">
    <source>
        <dbReference type="Proteomes" id="UP000295043"/>
    </source>
</evidence>
<name>A0A4R2AVY3_9HYPH</name>
<dbReference type="EMBL" id="SLVU01000035">
    <property type="protein sequence ID" value="TCN18031.1"/>
    <property type="molecule type" value="Genomic_DNA"/>
</dbReference>
<evidence type="ECO:0000313" key="1">
    <source>
        <dbReference type="EMBL" id="TCN18031.1"/>
    </source>
</evidence>
<reference evidence="1 2" key="1">
    <citation type="submission" date="2019-03" db="EMBL/GenBank/DDBJ databases">
        <title>Genomic Encyclopedia of Type Strains, Phase IV (KMG-V): Genome sequencing to study the core and pangenomes of soil and plant-associated prokaryotes.</title>
        <authorList>
            <person name="Whitman W."/>
        </authorList>
    </citation>
    <scope>NUCLEOTIDE SEQUENCE [LARGE SCALE GENOMIC DNA]</scope>
    <source>
        <strain evidence="1 2">23C40</strain>
    </source>
</reference>
<dbReference type="SUPFAM" id="SSF143081">
    <property type="entry name" value="BB1717-like"/>
    <property type="match status" value="1"/>
</dbReference>
<gene>
    <name evidence="1" type="ORF">EV184_1353</name>
</gene>
<dbReference type="InterPro" id="IPR036590">
    <property type="entry name" value="SRAP-like"/>
</dbReference>